<feature type="domain" description="Phage conserved hypothetical protein C-terminal" evidence="2">
    <location>
        <begin position="168"/>
        <end position="241"/>
    </location>
</feature>
<evidence type="ECO:0000259" key="2">
    <source>
        <dbReference type="Pfam" id="PF09524"/>
    </source>
</evidence>
<reference evidence="3" key="1">
    <citation type="submission" date="2023-05" db="EMBL/GenBank/DDBJ databases">
        <title>Comparative genomics of Bacillaceae isolates and their secondary metabolite potential.</title>
        <authorList>
            <person name="Song L."/>
            <person name="Nielsen L.J."/>
            <person name="Mohite O."/>
            <person name="Xu X."/>
            <person name="Weber T."/>
            <person name="Kovacs A.T."/>
        </authorList>
    </citation>
    <scope>NUCLEOTIDE SEQUENCE</scope>
    <source>
        <strain evidence="3">LY1</strain>
    </source>
</reference>
<feature type="compositionally biased region" description="Polar residues" evidence="1">
    <location>
        <begin position="245"/>
        <end position="255"/>
    </location>
</feature>
<dbReference type="Proteomes" id="UP001178322">
    <property type="component" value="Chromosome"/>
</dbReference>
<feature type="region of interest" description="Disordered" evidence="1">
    <location>
        <begin position="245"/>
        <end position="267"/>
    </location>
</feature>
<feature type="region of interest" description="Disordered" evidence="1">
    <location>
        <begin position="115"/>
        <end position="142"/>
    </location>
</feature>
<accession>A0AAX3X0X1</accession>
<dbReference type="RefSeq" id="WP_283872308.1">
    <property type="nucleotide sequence ID" value="NZ_CP126101.1"/>
</dbReference>
<protein>
    <submittedName>
        <fullName evidence="3">Conserved phage C-terminal domain-containing protein</fullName>
    </submittedName>
</protein>
<organism evidence="3 4">
    <name type="scientific">Lysinibacillus pakistanensis</name>
    <dbReference type="NCBI Taxonomy" id="759811"/>
    <lineage>
        <taxon>Bacteria</taxon>
        <taxon>Bacillati</taxon>
        <taxon>Bacillota</taxon>
        <taxon>Bacilli</taxon>
        <taxon>Bacillales</taxon>
        <taxon>Bacillaceae</taxon>
        <taxon>Lysinibacillus</taxon>
    </lineage>
</organism>
<evidence type="ECO:0000313" key="4">
    <source>
        <dbReference type="Proteomes" id="UP001178322"/>
    </source>
</evidence>
<dbReference type="AlphaFoldDB" id="A0AAX3X0X1"/>
<evidence type="ECO:0000256" key="1">
    <source>
        <dbReference type="SAM" id="MobiDB-lite"/>
    </source>
</evidence>
<evidence type="ECO:0000313" key="3">
    <source>
        <dbReference type="EMBL" id="WHY53840.1"/>
    </source>
</evidence>
<gene>
    <name evidence="3" type="ORF">QNH24_11570</name>
</gene>
<dbReference type="InterPro" id="IPR011741">
    <property type="entry name" value="Phg_2220_C"/>
</dbReference>
<sequence>MNLLINEPPLQVLPSLAAKVGLNEAIILQQLHFKTLISAHIHDGHKWVFNSYQQWQNEFPFWSEKTIKRAIRKLEDDGYIFSTDEFNKYKIDKTKWYRLNYTKLGYLTMGQHDPSNETKCPDTWGQSDPTHEDKLTPSSRDTLTPPITKDIKSIKNNIVEELDIVHEIIGYLNQTALKNFKATTTATKRLINARLADGYTLEHFKCVIDTKVKQWLHNPEMNKYLRPDTLFNATKFEGYLNETQNVQPIQHNSSGPLDLDFSKGEDL</sequence>
<proteinExistence type="predicted"/>
<dbReference type="Pfam" id="PF09524">
    <property type="entry name" value="Phg_2220_C"/>
    <property type="match status" value="1"/>
</dbReference>
<dbReference type="EMBL" id="CP126101">
    <property type="protein sequence ID" value="WHY53840.1"/>
    <property type="molecule type" value="Genomic_DNA"/>
</dbReference>
<name>A0AAX3X0X1_9BACI</name>
<dbReference type="NCBIfam" id="TIGR02220">
    <property type="entry name" value="phg_TIGR02220"/>
    <property type="match status" value="1"/>
</dbReference>